<proteinExistence type="inferred from homology"/>
<accession>A0A6S6T6S9</accession>
<organism evidence="14">
    <name type="scientific">uncultured Thiotrichaceae bacterium</name>
    <dbReference type="NCBI Taxonomy" id="298394"/>
    <lineage>
        <taxon>Bacteria</taxon>
        <taxon>Pseudomonadati</taxon>
        <taxon>Pseudomonadota</taxon>
        <taxon>Gammaproteobacteria</taxon>
        <taxon>Thiotrichales</taxon>
        <taxon>Thiotrichaceae</taxon>
        <taxon>environmental samples</taxon>
    </lineage>
</organism>
<evidence type="ECO:0000256" key="4">
    <source>
        <dbReference type="ARBA" id="ARBA00016202"/>
    </source>
</evidence>
<protein>
    <recommendedName>
        <fullName evidence="4">Outer-membrane lipoprotein LolB</fullName>
    </recommendedName>
</protein>
<evidence type="ECO:0000256" key="13">
    <source>
        <dbReference type="SAM" id="SignalP"/>
    </source>
</evidence>
<gene>
    <name evidence="14" type="ORF">HELGO_WM4350</name>
</gene>
<dbReference type="AlphaFoldDB" id="A0A6S6T6S9"/>
<dbReference type="NCBIfam" id="TIGR00548">
    <property type="entry name" value="lolB"/>
    <property type="match status" value="1"/>
</dbReference>
<reference evidence="14" key="1">
    <citation type="submission" date="2020-01" db="EMBL/GenBank/DDBJ databases">
        <authorList>
            <person name="Meier V. D."/>
            <person name="Meier V D."/>
        </authorList>
    </citation>
    <scope>NUCLEOTIDE SEQUENCE</scope>
    <source>
        <strain evidence="14">HLG_WM_MAG_07</strain>
    </source>
</reference>
<feature type="chain" id="PRO_5027907973" description="Outer-membrane lipoprotein LolB" evidence="13">
    <location>
        <begin position="20"/>
        <end position="206"/>
    </location>
</feature>
<comment type="similarity">
    <text evidence="2">Belongs to the LolB family.</text>
</comment>
<dbReference type="InterPro" id="IPR004565">
    <property type="entry name" value="OM_lipoprot_LolB"/>
</dbReference>
<evidence type="ECO:0000313" key="14">
    <source>
        <dbReference type="EMBL" id="CAA6814634.1"/>
    </source>
</evidence>
<comment type="subunit">
    <text evidence="3">Monomer.</text>
</comment>
<evidence type="ECO:0000256" key="7">
    <source>
        <dbReference type="ARBA" id="ARBA00022927"/>
    </source>
</evidence>
<dbReference type="SUPFAM" id="SSF89392">
    <property type="entry name" value="Prokaryotic lipoproteins and lipoprotein localization factors"/>
    <property type="match status" value="1"/>
</dbReference>
<evidence type="ECO:0000256" key="2">
    <source>
        <dbReference type="ARBA" id="ARBA00009696"/>
    </source>
</evidence>
<evidence type="ECO:0000256" key="1">
    <source>
        <dbReference type="ARBA" id="ARBA00004459"/>
    </source>
</evidence>
<keyword evidence="11" id="KW-0998">Cell outer membrane</keyword>
<evidence type="ECO:0000256" key="6">
    <source>
        <dbReference type="ARBA" id="ARBA00022729"/>
    </source>
</evidence>
<keyword evidence="12 14" id="KW-0449">Lipoprotein</keyword>
<evidence type="ECO:0000256" key="8">
    <source>
        <dbReference type="ARBA" id="ARBA00023136"/>
    </source>
</evidence>
<evidence type="ECO:0000256" key="9">
    <source>
        <dbReference type="ARBA" id="ARBA00023139"/>
    </source>
</evidence>
<dbReference type="GO" id="GO:0009279">
    <property type="term" value="C:cell outer membrane"/>
    <property type="evidence" value="ECO:0007669"/>
    <property type="project" value="UniProtKB-SubCell"/>
</dbReference>
<dbReference type="Pfam" id="PF03550">
    <property type="entry name" value="LolB"/>
    <property type="match status" value="1"/>
</dbReference>
<sequence>MFKRVHAFVFMLVIGLAGCSNPPQQGAVLDNAAKQQLWKKRVQTLSNQQSWKLLGRASVTYRDENYPFGLDWQQQNANSHQLLIRHPVTQSQLAKLVSNNSKVTLTTNKGAVLRDSSADRLIEQQLRVKIPVDGMQSWVRGLAAPQYPVTHIVLDNFGRPTTIEQAGWSVRYAAYKGASTAAMPSSIVISRSQPQNVRVKVRVKSW</sequence>
<keyword evidence="10" id="KW-0143">Chaperone</keyword>
<evidence type="ECO:0000256" key="11">
    <source>
        <dbReference type="ARBA" id="ARBA00023237"/>
    </source>
</evidence>
<keyword evidence="5" id="KW-0813">Transport</keyword>
<dbReference type="EMBL" id="CACVAY010000071">
    <property type="protein sequence ID" value="CAA6814634.1"/>
    <property type="molecule type" value="Genomic_DNA"/>
</dbReference>
<feature type="signal peptide" evidence="13">
    <location>
        <begin position="1"/>
        <end position="19"/>
    </location>
</feature>
<dbReference type="CDD" id="cd16326">
    <property type="entry name" value="LolB"/>
    <property type="match status" value="1"/>
</dbReference>
<evidence type="ECO:0000256" key="10">
    <source>
        <dbReference type="ARBA" id="ARBA00023186"/>
    </source>
</evidence>
<evidence type="ECO:0000256" key="3">
    <source>
        <dbReference type="ARBA" id="ARBA00011245"/>
    </source>
</evidence>
<comment type="subcellular location">
    <subcellularLocation>
        <location evidence="1">Cell outer membrane</location>
        <topology evidence="1">Lipid-anchor</topology>
    </subcellularLocation>
</comment>
<dbReference type="InterPro" id="IPR029046">
    <property type="entry name" value="LolA/LolB/LppX"/>
</dbReference>
<evidence type="ECO:0000256" key="5">
    <source>
        <dbReference type="ARBA" id="ARBA00022448"/>
    </source>
</evidence>
<dbReference type="Gene3D" id="2.50.20.10">
    <property type="entry name" value="Lipoprotein localisation LolA/LolB/LppX"/>
    <property type="match status" value="1"/>
</dbReference>
<keyword evidence="7" id="KW-0653">Protein transport</keyword>
<dbReference type="GO" id="GO:0015031">
    <property type="term" value="P:protein transport"/>
    <property type="evidence" value="ECO:0007669"/>
    <property type="project" value="UniProtKB-KW"/>
</dbReference>
<dbReference type="PROSITE" id="PS51257">
    <property type="entry name" value="PROKAR_LIPOPROTEIN"/>
    <property type="match status" value="1"/>
</dbReference>
<name>A0A6S6T6S9_9GAMM</name>
<keyword evidence="8" id="KW-0472">Membrane</keyword>
<evidence type="ECO:0000256" key="12">
    <source>
        <dbReference type="ARBA" id="ARBA00023288"/>
    </source>
</evidence>
<keyword evidence="9" id="KW-0564">Palmitate</keyword>
<keyword evidence="6 13" id="KW-0732">Signal</keyword>